<gene>
    <name evidence="3" type="ORF">CO054_03240</name>
</gene>
<dbReference type="PANTHER" id="PTHR37938:SF1">
    <property type="entry name" value="BLL0215 PROTEIN"/>
    <property type="match status" value="1"/>
</dbReference>
<dbReference type="PANTHER" id="PTHR37938">
    <property type="entry name" value="BLL0215 PROTEIN"/>
    <property type="match status" value="1"/>
</dbReference>
<evidence type="ECO:0000313" key="4">
    <source>
        <dbReference type="Proteomes" id="UP000229816"/>
    </source>
</evidence>
<reference evidence="4" key="1">
    <citation type="submission" date="2017-09" db="EMBL/GenBank/DDBJ databases">
        <title>Depth-based differentiation of microbial function through sediment-hosted aquifers and enrichment of novel symbionts in the deep terrestrial subsurface.</title>
        <authorList>
            <person name="Probst A.J."/>
            <person name="Ladd B."/>
            <person name="Jarett J.K."/>
            <person name="Geller-Mcgrath D.E."/>
            <person name="Sieber C.M.K."/>
            <person name="Emerson J.B."/>
            <person name="Anantharaman K."/>
            <person name="Thomas B.C."/>
            <person name="Malmstrom R."/>
            <person name="Stieglmeier M."/>
            <person name="Klingl A."/>
            <person name="Woyke T."/>
            <person name="Ryan C.M."/>
            <person name="Banfield J.F."/>
        </authorList>
    </citation>
    <scope>NUCLEOTIDE SEQUENCE [LARGE SCALE GENOMIC DNA]</scope>
</reference>
<feature type="transmembrane region" description="Helical" evidence="1">
    <location>
        <begin position="88"/>
        <end position="107"/>
    </location>
</feature>
<dbReference type="InterPro" id="IPR005182">
    <property type="entry name" value="YdbS-like_PH"/>
</dbReference>
<feature type="transmembrane region" description="Helical" evidence="1">
    <location>
        <begin position="61"/>
        <end position="82"/>
    </location>
</feature>
<feature type="domain" description="YdbS-like PH" evidence="2">
    <location>
        <begin position="133"/>
        <end position="188"/>
    </location>
</feature>
<evidence type="ECO:0000256" key="1">
    <source>
        <dbReference type="SAM" id="Phobius"/>
    </source>
</evidence>
<dbReference type="Pfam" id="PF03703">
    <property type="entry name" value="bPH_2"/>
    <property type="match status" value="1"/>
</dbReference>
<evidence type="ECO:0000259" key="2">
    <source>
        <dbReference type="Pfam" id="PF03703"/>
    </source>
</evidence>
<organism evidence="3 4">
    <name type="scientific">Candidatus Shapirobacteria bacterium CG_4_9_14_0_2_um_filter_39_11</name>
    <dbReference type="NCBI Taxonomy" id="1974478"/>
    <lineage>
        <taxon>Bacteria</taxon>
        <taxon>Candidatus Shapironibacteriota</taxon>
    </lineage>
</organism>
<dbReference type="Proteomes" id="UP000229816">
    <property type="component" value="Unassembled WGS sequence"/>
</dbReference>
<keyword evidence="1" id="KW-1133">Transmembrane helix</keyword>
<dbReference type="EMBL" id="PFSF01000071">
    <property type="protein sequence ID" value="PJC27869.1"/>
    <property type="molecule type" value="Genomic_DNA"/>
</dbReference>
<evidence type="ECO:0000313" key="3">
    <source>
        <dbReference type="EMBL" id="PJC27869.1"/>
    </source>
</evidence>
<proteinExistence type="predicted"/>
<comment type="caution">
    <text evidence="3">The sequence shown here is derived from an EMBL/GenBank/DDBJ whole genome shotgun (WGS) entry which is preliminary data.</text>
</comment>
<sequence length="209" mass="23999">MPDVFVSSPEKVEKKPELAKKEAPVNPLAAFIPRPTNLRFETQEKKEKIVLLLRRHMITNIPWLVIALIMVICPTMIGRIVSLDFIPSSFRLIISLAWYLLTFAFAFERFLSWFFNVNVVTDERIIDINFPSILYKDISETKIDRIQDVSAKTGGFIRSLFNFGDVAIQTAGTIPEIYFEAIPNPGRVSQVLNDLILEEEKEKLEGRVR</sequence>
<accession>A0A2M8ERX7</accession>
<name>A0A2M8ERX7_9BACT</name>
<keyword evidence="1" id="KW-0812">Transmembrane</keyword>
<protein>
    <recommendedName>
        <fullName evidence="2">YdbS-like PH domain-containing protein</fullName>
    </recommendedName>
</protein>
<dbReference type="AlphaFoldDB" id="A0A2M8ERX7"/>
<keyword evidence="1" id="KW-0472">Membrane</keyword>